<protein>
    <submittedName>
        <fullName evidence="4">Redoxin domain-containing protein</fullName>
    </submittedName>
</protein>
<dbReference type="EMBL" id="JBGUBD010000016">
    <property type="protein sequence ID" value="MFA9480173.1"/>
    <property type="molecule type" value="Genomic_DNA"/>
</dbReference>
<evidence type="ECO:0000313" key="4">
    <source>
        <dbReference type="EMBL" id="MFA9480173.1"/>
    </source>
</evidence>
<dbReference type="InterPro" id="IPR013766">
    <property type="entry name" value="Thioredoxin_domain"/>
</dbReference>
<feature type="domain" description="Thioredoxin" evidence="3">
    <location>
        <begin position="308"/>
        <end position="449"/>
    </location>
</feature>
<dbReference type="SUPFAM" id="SSF52833">
    <property type="entry name" value="Thioredoxin-like"/>
    <property type="match status" value="1"/>
</dbReference>
<evidence type="ECO:0000313" key="5">
    <source>
        <dbReference type="Proteomes" id="UP001575105"/>
    </source>
</evidence>
<reference evidence="4 5" key="1">
    <citation type="submission" date="2024-08" db="EMBL/GenBank/DDBJ databases">
        <title>Whole-genome sequencing of halo(alkali)philic microorganisms from hypersaline lakes.</title>
        <authorList>
            <person name="Sorokin D.Y."/>
            <person name="Merkel A.Y."/>
            <person name="Messina E."/>
            <person name="Yakimov M."/>
        </authorList>
    </citation>
    <scope>NUCLEOTIDE SEQUENCE [LARGE SCALE GENOMIC DNA]</scope>
    <source>
        <strain evidence="4 5">AB-hyl4</strain>
    </source>
</reference>
<dbReference type="Gene3D" id="3.40.30.10">
    <property type="entry name" value="Glutaredoxin"/>
    <property type="match status" value="1"/>
</dbReference>
<dbReference type="PROSITE" id="PS51318">
    <property type="entry name" value="TAT"/>
    <property type="match status" value="1"/>
</dbReference>
<evidence type="ECO:0000256" key="2">
    <source>
        <dbReference type="SAM" id="SignalP"/>
    </source>
</evidence>
<gene>
    <name evidence="4" type="ORF">ACERK3_18020</name>
</gene>
<dbReference type="SUPFAM" id="SSF89392">
    <property type="entry name" value="Prokaryotic lipoproteins and lipoprotein localization factors"/>
    <property type="match status" value="1"/>
</dbReference>
<name>A0ABV4UCA4_9BACT</name>
<organism evidence="4 5">
    <name type="scientific">Natronomicrosphaera hydrolytica</name>
    <dbReference type="NCBI Taxonomy" id="3242702"/>
    <lineage>
        <taxon>Bacteria</taxon>
        <taxon>Pseudomonadati</taxon>
        <taxon>Planctomycetota</taxon>
        <taxon>Phycisphaerae</taxon>
        <taxon>Phycisphaerales</taxon>
        <taxon>Phycisphaeraceae</taxon>
        <taxon>Natronomicrosphaera</taxon>
    </lineage>
</organism>
<dbReference type="PROSITE" id="PS51352">
    <property type="entry name" value="THIOREDOXIN_2"/>
    <property type="match status" value="1"/>
</dbReference>
<evidence type="ECO:0000259" key="3">
    <source>
        <dbReference type="PROSITE" id="PS51352"/>
    </source>
</evidence>
<dbReference type="InterPro" id="IPR000866">
    <property type="entry name" value="AhpC/TSA"/>
</dbReference>
<dbReference type="RefSeq" id="WP_425347095.1">
    <property type="nucleotide sequence ID" value="NZ_JBGUBD010000016.1"/>
</dbReference>
<keyword evidence="1 2" id="KW-0732">Signal</keyword>
<dbReference type="Gene3D" id="2.50.20.10">
    <property type="entry name" value="Lipoprotein localisation LolA/LolB/LppX"/>
    <property type="match status" value="1"/>
</dbReference>
<dbReference type="PANTHER" id="PTHR42852:SF17">
    <property type="entry name" value="THIOREDOXIN-LIKE PROTEIN HI_1115"/>
    <property type="match status" value="1"/>
</dbReference>
<dbReference type="InterPro" id="IPR029046">
    <property type="entry name" value="LolA/LolB/LppX"/>
</dbReference>
<comment type="caution">
    <text evidence="4">The sequence shown here is derived from an EMBL/GenBank/DDBJ whole genome shotgun (WGS) entry which is preliminary data.</text>
</comment>
<dbReference type="Pfam" id="PF00578">
    <property type="entry name" value="AhpC-TSA"/>
    <property type="match status" value="1"/>
</dbReference>
<feature type="chain" id="PRO_5047537772" evidence="2">
    <location>
        <begin position="33"/>
        <end position="456"/>
    </location>
</feature>
<sequence>MLSLSRRNICGVLATATVAGAGLLAAPAVSHAEGTVDDEAVQLLRAAVEQLADAEQFQVTMTMNVEVTGRGMRQEQATTYELAVQRPNRLSLRTVDGMEDSFVVSDGETLTEYIANFNRYIEQPAPADVADIFLNELDETVMTTMQAFGMIGALFSPERMASYEDMLREATVDDAEALEGDDQPSRRLSLLLHMDGDELGAGAGMGMDMDEAFEMPVEIWISEGDQPTIRRMKPDMSKMHERMAEEMPHMAGLTIEMWHDFTDWQLDAAIDDERFAFVAPEGVQQADSLQAAIEAFTAERQGGPGPRELVGEAAPEFELALHGGGEMKLADHIGEDIVILDFWATWCGPCVQALPALTDVAEQFADDGVVLYAVNQQESDDQVTQFMADKPYELTVPMDRNGRVGQQYRVRGIPQTVVIGRDGTVQAVHVGFGPNTKQQLESELQTLVDGGSLVGE</sequence>
<dbReference type="InterPro" id="IPR006311">
    <property type="entry name" value="TAT_signal"/>
</dbReference>
<dbReference type="Proteomes" id="UP001575105">
    <property type="component" value="Unassembled WGS sequence"/>
</dbReference>
<dbReference type="CDD" id="cd02966">
    <property type="entry name" value="TlpA_like_family"/>
    <property type="match status" value="1"/>
</dbReference>
<evidence type="ECO:0000256" key="1">
    <source>
        <dbReference type="ARBA" id="ARBA00022729"/>
    </source>
</evidence>
<dbReference type="InterPro" id="IPR036249">
    <property type="entry name" value="Thioredoxin-like_sf"/>
</dbReference>
<keyword evidence="5" id="KW-1185">Reference proteome</keyword>
<dbReference type="Pfam" id="PF09865">
    <property type="entry name" value="DUF2092"/>
    <property type="match status" value="1"/>
</dbReference>
<dbReference type="InterPro" id="IPR050553">
    <property type="entry name" value="Thioredoxin_ResA/DsbE_sf"/>
</dbReference>
<feature type="signal peptide" evidence="2">
    <location>
        <begin position="1"/>
        <end position="32"/>
    </location>
</feature>
<accession>A0ABV4UCA4</accession>
<dbReference type="InterPro" id="IPR019207">
    <property type="entry name" value="DUF2092"/>
</dbReference>
<dbReference type="PANTHER" id="PTHR42852">
    <property type="entry name" value="THIOL:DISULFIDE INTERCHANGE PROTEIN DSBE"/>
    <property type="match status" value="1"/>
</dbReference>
<proteinExistence type="predicted"/>